<accession>A0A087B559</accession>
<evidence type="ECO:0000313" key="7">
    <source>
        <dbReference type="EMBL" id="KFI66159.1"/>
    </source>
</evidence>
<feature type="transmembrane region" description="Helical" evidence="6">
    <location>
        <begin position="398"/>
        <end position="417"/>
    </location>
</feature>
<dbReference type="InterPro" id="IPR001807">
    <property type="entry name" value="ClC"/>
</dbReference>
<feature type="compositionally biased region" description="Basic residues" evidence="5">
    <location>
        <begin position="483"/>
        <end position="502"/>
    </location>
</feature>
<dbReference type="eggNOG" id="COG0038">
    <property type="taxonomic scope" value="Bacteria"/>
</dbReference>
<feature type="transmembrane region" description="Helical" evidence="6">
    <location>
        <begin position="106"/>
        <end position="125"/>
    </location>
</feature>
<keyword evidence="4 6" id="KW-0472">Membrane</keyword>
<comment type="subcellular location">
    <subcellularLocation>
        <location evidence="1">Membrane</location>
        <topology evidence="1">Multi-pass membrane protein</topology>
    </subcellularLocation>
</comment>
<dbReference type="Pfam" id="PF00654">
    <property type="entry name" value="Voltage_CLC"/>
    <property type="match status" value="1"/>
</dbReference>
<evidence type="ECO:0000256" key="3">
    <source>
        <dbReference type="ARBA" id="ARBA00022989"/>
    </source>
</evidence>
<evidence type="ECO:0000256" key="2">
    <source>
        <dbReference type="ARBA" id="ARBA00022692"/>
    </source>
</evidence>
<dbReference type="Gene3D" id="1.10.3080.10">
    <property type="entry name" value="Clc chloride channel"/>
    <property type="match status" value="1"/>
</dbReference>
<feature type="transmembrane region" description="Helical" evidence="6">
    <location>
        <begin position="200"/>
        <end position="217"/>
    </location>
</feature>
<keyword evidence="2 6" id="KW-0812">Transmembrane</keyword>
<dbReference type="InterPro" id="IPR014743">
    <property type="entry name" value="Cl-channel_core"/>
</dbReference>
<dbReference type="Proteomes" id="UP000029067">
    <property type="component" value="Unassembled WGS sequence"/>
</dbReference>
<feature type="compositionally biased region" description="Polar residues" evidence="5">
    <location>
        <begin position="503"/>
        <end position="514"/>
    </location>
</feature>
<dbReference type="PANTHER" id="PTHR43427">
    <property type="entry name" value="CHLORIDE CHANNEL PROTEIN CLC-E"/>
    <property type="match status" value="1"/>
</dbReference>
<feature type="transmembrane region" description="Helical" evidence="6">
    <location>
        <begin position="275"/>
        <end position="297"/>
    </location>
</feature>
<feature type="transmembrane region" description="Helical" evidence="6">
    <location>
        <begin position="33"/>
        <end position="57"/>
    </location>
</feature>
<dbReference type="RefSeq" id="WP_081895493.1">
    <property type="nucleotide sequence ID" value="NZ_JGYV01000001.1"/>
</dbReference>
<proteinExistence type="predicted"/>
<evidence type="ECO:0000256" key="5">
    <source>
        <dbReference type="SAM" id="MobiDB-lite"/>
    </source>
</evidence>
<evidence type="ECO:0000256" key="6">
    <source>
        <dbReference type="SAM" id="Phobius"/>
    </source>
</evidence>
<sequence>MSVPSPHLSDTSVPGDGQGTLKRIDIRQVLRHMLFAVVCGLACGFASVLLCLCIEAARHLFEHATWLLWFLPVLGAIQLLMYRWWKLPLNLTTDAVIERMRAGKPISALLAPGILFATGMTIMGGGSVGKEAGALQIGASLGTTISKPFHLRDIWHADARDDTGLNRYIASTGMAATFSALFFAPLGSCMLVLELMRFVQLRYVVSMLLACFVAYGVSSAFRIGDIIVTVPVPQFDWHMVGTCVIIGIAAALGGSVFALAIRLLQSLTMRIRHNYYVWVVVGGLLYAVLVTACGWWRYTGSGGALLNEILRTPDISWGFAIKMLLTVICLGLWFKGGEIMPSFCIGGLLGSASFVMTGADPLFGAAVGAICFLAAFNRCPVSAFLLGCEIFGWGMAPFLGLAVAVSFLFGYPVGIYGSDIDVLARSGWAQLVDKVRAGTQANEDDKDAGLMDFVVAAGHAAETVAESVEQAADDEAIAWQREHPRRRRRHHGSGQGRGHGHTSGKNAGQSARSA</sequence>
<keyword evidence="8" id="KW-1185">Reference proteome</keyword>
<dbReference type="InterPro" id="IPR050368">
    <property type="entry name" value="ClC-type_chloride_channel"/>
</dbReference>
<evidence type="ECO:0000313" key="8">
    <source>
        <dbReference type="Proteomes" id="UP000029067"/>
    </source>
</evidence>
<evidence type="ECO:0000256" key="1">
    <source>
        <dbReference type="ARBA" id="ARBA00004141"/>
    </source>
</evidence>
<feature type="region of interest" description="Disordered" evidence="5">
    <location>
        <begin position="473"/>
        <end position="514"/>
    </location>
</feature>
<keyword evidence="3 6" id="KW-1133">Transmembrane helix</keyword>
<name>A0A087B559_9BIFI</name>
<organism evidence="7 8">
    <name type="scientific">Bifidobacterium cuniculi</name>
    <dbReference type="NCBI Taxonomy" id="1688"/>
    <lineage>
        <taxon>Bacteria</taxon>
        <taxon>Bacillati</taxon>
        <taxon>Actinomycetota</taxon>
        <taxon>Actinomycetes</taxon>
        <taxon>Bifidobacteriales</taxon>
        <taxon>Bifidobacteriaceae</taxon>
        <taxon>Bifidobacterium</taxon>
    </lineage>
</organism>
<comment type="caution">
    <text evidence="7">The sequence shown here is derived from an EMBL/GenBank/DDBJ whole genome shotgun (WGS) entry which is preliminary data.</text>
</comment>
<feature type="transmembrane region" description="Helical" evidence="6">
    <location>
        <begin position="168"/>
        <end position="193"/>
    </location>
</feature>
<evidence type="ECO:0000256" key="4">
    <source>
        <dbReference type="ARBA" id="ARBA00023136"/>
    </source>
</evidence>
<protein>
    <submittedName>
        <fullName evidence="7">Voltage gated chloride channel family protein</fullName>
    </submittedName>
</protein>
<dbReference type="OrthoDB" id="9767361at2"/>
<dbReference type="AlphaFoldDB" id="A0A087B559"/>
<dbReference type="GO" id="GO:0015108">
    <property type="term" value="F:chloride transmembrane transporter activity"/>
    <property type="evidence" value="ECO:0007669"/>
    <property type="project" value="InterPro"/>
</dbReference>
<dbReference type="GO" id="GO:0016020">
    <property type="term" value="C:membrane"/>
    <property type="evidence" value="ECO:0007669"/>
    <property type="project" value="UniProtKB-SubCell"/>
</dbReference>
<dbReference type="EMBL" id="JGYV01000001">
    <property type="protein sequence ID" value="KFI66159.1"/>
    <property type="molecule type" value="Genomic_DNA"/>
</dbReference>
<dbReference type="STRING" id="1688.BCUN_0666"/>
<feature type="transmembrane region" description="Helical" evidence="6">
    <location>
        <begin position="362"/>
        <end position="386"/>
    </location>
</feature>
<reference evidence="7 8" key="1">
    <citation type="submission" date="2014-03" db="EMBL/GenBank/DDBJ databases">
        <title>Genomics of Bifidobacteria.</title>
        <authorList>
            <person name="Ventura M."/>
            <person name="Milani C."/>
            <person name="Lugli G.A."/>
        </authorList>
    </citation>
    <scope>NUCLEOTIDE SEQUENCE [LARGE SCALE GENOMIC DNA]</scope>
    <source>
        <strain evidence="7 8">LMG 10738</strain>
    </source>
</reference>
<feature type="transmembrane region" description="Helical" evidence="6">
    <location>
        <begin position="63"/>
        <end position="85"/>
    </location>
</feature>
<dbReference type="SUPFAM" id="SSF81340">
    <property type="entry name" value="Clc chloride channel"/>
    <property type="match status" value="1"/>
</dbReference>
<gene>
    <name evidence="7" type="ORF">BCUN_0666</name>
</gene>
<feature type="transmembrane region" description="Helical" evidence="6">
    <location>
        <begin position="237"/>
        <end position="263"/>
    </location>
</feature>
<feature type="transmembrane region" description="Helical" evidence="6">
    <location>
        <begin position="317"/>
        <end position="334"/>
    </location>
</feature>